<dbReference type="InterPro" id="IPR040706">
    <property type="entry name" value="Zf-MYST"/>
</dbReference>
<dbReference type="PROSITE" id="PS50016">
    <property type="entry name" value="ZF_PHD_2"/>
    <property type="match status" value="1"/>
</dbReference>
<dbReference type="GO" id="GO:1990467">
    <property type="term" value="C:NuA3a histone acetyltransferase complex"/>
    <property type="evidence" value="ECO:0007669"/>
    <property type="project" value="TreeGrafter"/>
</dbReference>
<dbReference type="EMBL" id="JAGIXG020000007">
    <property type="protein sequence ID" value="KAI6783475.1"/>
    <property type="molecule type" value="Genomic_DNA"/>
</dbReference>
<dbReference type="FunFam" id="3.40.630.30:FF:000001">
    <property type="entry name" value="Histone acetyltransferase"/>
    <property type="match status" value="1"/>
</dbReference>
<dbReference type="GO" id="GO:0008270">
    <property type="term" value="F:zinc ion binding"/>
    <property type="evidence" value="ECO:0007669"/>
    <property type="project" value="UniProtKB-KW"/>
</dbReference>
<sequence>MSSAQAMEEELQQSVLRSQTQEWDQSPANLNEASHHSNSDIAIAHGRLTRSGGRIESFEADQDASGEEVEEDLEGERDASGEEDAEGEDDYEVLQQQPHGPTLTARDRSLSELDELEEDEVEDEYAGGEDGNTEDTASKLRAARAHAQMSDADMETDSDAAEQAGVDAESVDDDEDSDDELPWEDAQGEIEDDESDTGVASNACVFCKQDEENDPSEDFDPYLSCQNCGEHAHQQCARDAAALSEYNARWRCPECFEEPEADHEINSDSGVSHDEADSQRRELGALSDDALPGIQAQMDSGSLTPNGTSMGRQRSLRKRKTSLAESEDTGVSLRKRRRGVSMADNENDDDADDDGQSTEGAARSVRTLRLKINKPPPASIEKRTRNSLVVRLHVRSGPLKDVLSRRKRDKKSSAGQPRSTRPTSIVASATQANAATIETPFTADAYSQPWYSLLDRDGDDGKGKPYGGILDEAEADTTKTLPAEDDRERFREAMRKADVQWQEKALQGAPEMTSRKGKKSDNGSKIECIEFGGWEIDTWYAAPYPYEYSKHRVLYICEFCLKYMNSDYVAWRHKLKCAAKHPPGDEIYRHGSISFFEVDGRKNPIYCQNLCLLAKLFLGSKTLYYDVEPFLFYVLCEYDETGYHFVGYFSKEKRPSSLNNVSCILTLPIHQRKGYGNLLIDFSYLLTKAEEKTGSPEKPLSDLGLALAWTPYVMGKNNIANFDLGPISTVAPREDDQAKVDEGPGGISAITRPMVDDIRVLPQHDAAEPTESVAEQDDPSSQLQIEAQSELEQVGSHEAGDNKEDSQPGARFPPGWREKVANGSAVVGESGILMVDKAGAKSAGSTQAKVDLAVVQSDIPDGTSAALGGPNGVGEAGEDVDAEGEDV</sequence>
<organism evidence="18 19">
    <name type="scientific">Emericellopsis cladophorae</name>
    <dbReference type="NCBI Taxonomy" id="2686198"/>
    <lineage>
        <taxon>Eukaryota</taxon>
        <taxon>Fungi</taxon>
        <taxon>Dikarya</taxon>
        <taxon>Ascomycota</taxon>
        <taxon>Pezizomycotina</taxon>
        <taxon>Sordariomycetes</taxon>
        <taxon>Hypocreomycetidae</taxon>
        <taxon>Hypocreales</taxon>
        <taxon>Bionectriaceae</taxon>
        <taxon>Emericellopsis</taxon>
    </lineage>
</organism>
<keyword evidence="8" id="KW-0156">Chromatin regulator</keyword>
<feature type="compositionally biased region" description="Acidic residues" evidence="15">
    <location>
        <begin position="345"/>
        <end position="356"/>
    </location>
</feature>
<evidence type="ECO:0000256" key="13">
    <source>
        <dbReference type="PROSITE-ProRule" id="PRU00146"/>
    </source>
</evidence>
<evidence type="ECO:0000256" key="7">
    <source>
        <dbReference type="ARBA" id="ARBA00022833"/>
    </source>
</evidence>
<dbReference type="GO" id="GO:0003712">
    <property type="term" value="F:transcription coregulator activity"/>
    <property type="evidence" value="ECO:0007669"/>
    <property type="project" value="TreeGrafter"/>
</dbReference>
<name>A0A9P9Y515_9HYPO</name>
<evidence type="ECO:0000256" key="11">
    <source>
        <dbReference type="ARBA" id="ARBA00045805"/>
    </source>
</evidence>
<keyword evidence="19" id="KW-1185">Reference proteome</keyword>
<keyword evidence="7" id="KW-0862">Zinc</keyword>
<evidence type="ECO:0000256" key="14">
    <source>
        <dbReference type="RuleBase" id="RU361211"/>
    </source>
</evidence>
<dbReference type="PANTHER" id="PTHR10615:SF161">
    <property type="entry name" value="HISTONE ACETYLTRANSFERASE KAT7"/>
    <property type="match status" value="1"/>
</dbReference>
<feature type="region of interest" description="Disordered" evidence="15">
    <location>
        <begin position="789"/>
        <end position="823"/>
    </location>
</feature>
<feature type="region of interest" description="Disordered" evidence="15">
    <location>
        <begin position="861"/>
        <end position="887"/>
    </location>
</feature>
<dbReference type="GeneID" id="75831987"/>
<evidence type="ECO:0000259" key="16">
    <source>
        <dbReference type="PROSITE" id="PS50016"/>
    </source>
</evidence>
<evidence type="ECO:0000313" key="18">
    <source>
        <dbReference type="EMBL" id="KAI6783475.1"/>
    </source>
</evidence>
<dbReference type="PROSITE" id="PS51726">
    <property type="entry name" value="MYST_HAT"/>
    <property type="match status" value="1"/>
</dbReference>
<dbReference type="InterPro" id="IPR002717">
    <property type="entry name" value="HAT_MYST-type"/>
</dbReference>
<keyword evidence="5" id="KW-0479">Metal-binding</keyword>
<dbReference type="Gene3D" id="3.40.630.30">
    <property type="match status" value="1"/>
</dbReference>
<reference evidence="18" key="2">
    <citation type="submission" date="2022-07" db="EMBL/GenBank/DDBJ databases">
        <authorList>
            <person name="Goncalves M.F.M."/>
            <person name="Hilario S."/>
            <person name="Van De Peer Y."/>
            <person name="Esteves A.C."/>
            <person name="Alves A."/>
        </authorList>
    </citation>
    <scope>NUCLEOTIDE SEQUENCE</scope>
    <source>
        <strain evidence="18">MUM 19.33</strain>
    </source>
</reference>
<evidence type="ECO:0000256" key="8">
    <source>
        <dbReference type="ARBA" id="ARBA00022853"/>
    </source>
</evidence>
<comment type="subcellular location">
    <subcellularLocation>
        <location evidence="1 14">Nucleus</location>
    </subcellularLocation>
</comment>
<dbReference type="SUPFAM" id="SSF55729">
    <property type="entry name" value="Acyl-CoA N-acyltransferases (Nat)"/>
    <property type="match status" value="1"/>
</dbReference>
<dbReference type="GO" id="GO:0004402">
    <property type="term" value="F:histone acetyltransferase activity"/>
    <property type="evidence" value="ECO:0007669"/>
    <property type="project" value="InterPro"/>
</dbReference>
<dbReference type="PANTHER" id="PTHR10615">
    <property type="entry name" value="HISTONE ACETYLTRANSFERASE"/>
    <property type="match status" value="1"/>
</dbReference>
<dbReference type="CDD" id="cd15489">
    <property type="entry name" value="PHD_SF"/>
    <property type="match status" value="1"/>
</dbReference>
<dbReference type="Pfam" id="PF16866">
    <property type="entry name" value="PHD_4"/>
    <property type="match status" value="1"/>
</dbReference>
<dbReference type="SMART" id="SM00249">
    <property type="entry name" value="PHD"/>
    <property type="match status" value="1"/>
</dbReference>
<feature type="compositionally biased region" description="Acidic residues" evidence="15">
    <location>
        <begin position="876"/>
        <end position="887"/>
    </location>
</feature>
<proteinExistence type="inferred from homology"/>
<feature type="domain" description="PHD-type" evidence="16">
    <location>
        <begin position="201"/>
        <end position="258"/>
    </location>
</feature>
<dbReference type="GO" id="GO:0003682">
    <property type="term" value="F:chromatin binding"/>
    <property type="evidence" value="ECO:0007669"/>
    <property type="project" value="TreeGrafter"/>
</dbReference>
<evidence type="ECO:0000256" key="4">
    <source>
        <dbReference type="ARBA" id="ARBA00022679"/>
    </source>
</evidence>
<dbReference type="Pfam" id="PF01853">
    <property type="entry name" value="MOZ_SAS"/>
    <property type="match status" value="1"/>
</dbReference>
<gene>
    <name evidence="18" type="ORF">J7T54_005504</name>
</gene>
<dbReference type="Gene3D" id="3.30.40.10">
    <property type="entry name" value="Zinc/RING finger domain, C3HC4 (zinc finger)"/>
    <property type="match status" value="1"/>
</dbReference>
<dbReference type="EC" id="2.3.1.48" evidence="3 14"/>
<feature type="compositionally biased region" description="Polar residues" evidence="15">
    <location>
        <begin position="297"/>
        <end position="312"/>
    </location>
</feature>
<evidence type="ECO:0000256" key="5">
    <source>
        <dbReference type="ARBA" id="ARBA00022723"/>
    </source>
</evidence>
<dbReference type="Proteomes" id="UP001055219">
    <property type="component" value="Unassembled WGS sequence"/>
</dbReference>
<dbReference type="InterPro" id="IPR019787">
    <property type="entry name" value="Znf_PHD-finger"/>
</dbReference>
<dbReference type="InterPro" id="IPR001965">
    <property type="entry name" value="Znf_PHD"/>
</dbReference>
<evidence type="ECO:0000256" key="9">
    <source>
        <dbReference type="ARBA" id="ARBA00022990"/>
    </source>
</evidence>
<evidence type="ECO:0000313" key="19">
    <source>
        <dbReference type="Proteomes" id="UP001055219"/>
    </source>
</evidence>
<comment type="caution">
    <text evidence="18">The sequence shown here is derived from an EMBL/GenBank/DDBJ whole genome shotgun (WGS) entry which is preliminary data.</text>
</comment>
<feature type="compositionally biased region" description="Acidic residues" evidence="15">
    <location>
        <begin position="112"/>
        <end position="133"/>
    </location>
</feature>
<dbReference type="OrthoDB" id="787137at2759"/>
<evidence type="ECO:0000256" key="15">
    <source>
        <dbReference type="SAM" id="MobiDB-lite"/>
    </source>
</evidence>
<dbReference type="GO" id="GO:0031507">
    <property type="term" value="P:heterochromatin formation"/>
    <property type="evidence" value="ECO:0007669"/>
    <property type="project" value="UniProtKB-ARBA"/>
</dbReference>
<dbReference type="SUPFAM" id="SSF57903">
    <property type="entry name" value="FYVE/PHD zinc finger"/>
    <property type="match status" value="1"/>
</dbReference>
<dbReference type="Gene3D" id="3.30.60.60">
    <property type="entry name" value="N-acetyl transferase-like"/>
    <property type="match status" value="1"/>
</dbReference>
<feature type="region of interest" description="Disordered" evidence="15">
    <location>
        <begin position="258"/>
        <end position="387"/>
    </location>
</feature>
<accession>A0A9P9Y515</accession>
<keyword evidence="4" id="KW-0808">Transferase</keyword>
<dbReference type="RefSeq" id="XP_051364331.1">
    <property type="nucleotide sequence ID" value="XM_051503929.1"/>
</dbReference>
<feature type="active site" description="Proton donor/acceptor" evidence="12">
    <location>
        <position position="697"/>
    </location>
</feature>
<dbReference type="InterPro" id="IPR016181">
    <property type="entry name" value="Acyl_CoA_acyltransferase"/>
</dbReference>
<dbReference type="Pfam" id="PF17772">
    <property type="entry name" value="zf-MYST"/>
    <property type="match status" value="1"/>
</dbReference>
<feature type="compositionally biased region" description="Acidic residues" evidence="15">
    <location>
        <begin position="58"/>
        <end position="92"/>
    </location>
</feature>
<feature type="domain" description="MYST-type HAT" evidence="17">
    <location>
        <begin position="521"/>
        <end position="787"/>
    </location>
</feature>
<dbReference type="FunFam" id="3.30.60.60:FF:000001">
    <property type="entry name" value="Histone acetyltransferase"/>
    <property type="match status" value="1"/>
</dbReference>
<dbReference type="GO" id="GO:0005634">
    <property type="term" value="C:nucleus"/>
    <property type="evidence" value="ECO:0007669"/>
    <property type="project" value="UniProtKB-SubCell"/>
</dbReference>
<evidence type="ECO:0000256" key="3">
    <source>
        <dbReference type="ARBA" id="ARBA00013184"/>
    </source>
</evidence>
<protein>
    <recommendedName>
        <fullName evidence="3 14">Histone acetyltransferase</fullName>
        <ecNumber evidence="3 14">2.3.1.48</ecNumber>
    </recommendedName>
</protein>
<evidence type="ECO:0000256" key="1">
    <source>
        <dbReference type="ARBA" id="ARBA00004123"/>
    </source>
</evidence>
<keyword evidence="10 14" id="KW-0539">Nucleus</keyword>
<evidence type="ECO:0000259" key="17">
    <source>
        <dbReference type="PROSITE" id="PS51726"/>
    </source>
</evidence>
<feature type="compositionally biased region" description="Basic and acidic residues" evidence="15">
    <location>
        <begin position="262"/>
        <end position="283"/>
    </location>
</feature>
<dbReference type="AlphaFoldDB" id="A0A9P9Y515"/>
<evidence type="ECO:0000256" key="12">
    <source>
        <dbReference type="PIRSR" id="PIRSR602717-51"/>
    </source>
</evidence>
<comment type="catalytic activity">
    <reaction evidence="14">
        <text>L-lysyl-[protein] + acetyl-CoA = N(6)-acetyl-L-lysyl-[protein] + CoA + H(+)</text>
        <dbReference type="Rhea" id="RHEA:45948"/>
        <dbReference type="Rhea" id="RHEA-COMP:9752"/>
        <dbReference type="Rhea" id="RHEA-COMP:10731"/>
        <dbReference type="ChEBI" id="CHEBI:15378"/>
        <dbReference type="ChEBI" id="CHEBI:29969"/>
        <dbReference type="ChEBI" id="CHEBI:57287"/>
        <dbReference type="ChEBI" id="CHEBI:57288"/>
        <dbReference type="ChEBI" id="CHEBI:61930"/>
        <dbReference type="EC" id="2.3.1.48"/>
    </reaction>
</comment>
<keyword evidence="6 13" id="KW-0863">Zinc-finger</keyword>
<reference evidence="18" key="1">
    <citation type="journal article" date="2021" name="J Fungi (Basel)">
        <title>Genomic and Metabolomic Analyses of the Marine Fungus Emericellopsis cladophorae: Insights into Saltwater Adaptability Mechanisms and Its Biosynthetic Potential.</title>
        <authorList>
            <person name="Goncalves M.F.M."/>
            <person name="Hilario S."/>
            <person name="Van de Peer Y."/>
            <person name="Esteves A.C."/>
            <person name="Alves A."/>
        </authorList>
    </citation>
    <scope>NUCLEOTIDE SEQUENCE</scope>
    <source>
        <strain evidence="18">MUM 19.33</strain>
    </source>
</reference>
<dbReference type="GO" id="GO:0006357">
    <property type="term" value="P:regulation of transcription by RNA polymerase II"/>
    <property type="evidence" value="ECO:0007669"/>
    <property type="project" value="TreeGrafter"/>
</dbReference>
<feature type="region of interest" description="Disordered" evidence="15">
    <location>
        <begin position="1"/>
        <end position="198"/>
    </location>
</feature>
<feature type="region of interest" description="Disordered" evidence="15">
    <location>
        <begin position="399"/>
        <end position="424"/>
    </location>
</feature>
<evidence type="ECO:0000256" key="6">
    <source>
        <dbReference type="ARBA" id="ARBA00022771"/>
    </source>
</evidence>
<evidence type="ECO:0000256" key="2">
    <source>
        <dbReference type="ARBA" id="ARBA00010107"/>
    </source>
</evidence>
<feature type="compositionally biased region" description="Acidic residues" evidence="15">
    <location>
        <begin position="169"/>
        <end position="196"/>
    </location>
</feature>
<feature type="compositionally biased region" description="Polar residues" evidence="15">
    <location>
        <begin position="12"/>
        <end position="32"/>
    </location>
</feature>
<evidence type="ECO:0000256" key="10">
    <source>
        <dbReference type="ARBA" id="ARBA00023242"/>
    </source>
</evidence>
<feature type="compositionally biased region" description="Polar residues" evidence="15">
    <location>
        <begin position="413"/>
        <end position="424"/>
    </location>
</feature>
<keyword evidence="9" id="KW-0007">Acetylation</keyword>
<dbReference type="InterPro" id="IPR011011">
    <property type="entry name" value="Znf_FYVE_PHD"/>
</dbReference>
<comment type="similarity">
    <text evidence="2 14">Belongs to the MYST (SAS/MOZ) family.</text>
</comment>
<comment type="function">
    <text evidence="11">Catalytic component of the NuA4 histone acetyltransferase (HAT) complex which is involved in epigenetic transcriptional activation of selected genes principally by acetylation of nucleosomal histones H4, H3, H2B, H2A and H2A variant H2A.Z. Acetylates histone H4 to form H4K5ac, H4K8ac, H4K12ac and H4K16ac, histone H3 to form H3K14ac, and histone H2A to form H2AK4ac and H2AK7ac. The NuA4 complex is involved in the DNA damage response and is required for chromosome segregation. The NuA4 complex plays a direct role in repair of DNA double-strand breaks (DSBs) through homologous recombination. Recruitment to promoters depends on H3K4me. Also acetylates non-histone proteins. In addition to protein acetyltransferase, can use different acyl-CoA substrates, such as 2-hydroxyisobutanoyl-CoA (2-hydroxyisobutyryl-CoA) or (2E)-butenoyl-CoA (crotonyl-CoA), and is able to mediate protein 2-hydroxyisobutyrylation and crotonylation, respectively.</text>
</comment>
<dbReference type="InterPro" id="IPR050603">
    <property type="entry name" value="MYST_HAT"/>
</dbReference>
<dbReference type="InterPro" id="IPR013083">
    <property type="entry name" value="Znf_RING/FYVE/PHD"/>
</dbReference>